<gene>
    <name evidence="2" type="ORF">OKA05_06630</name>
</gene>
<keyword evidence="3" id="KW-1185">Reference proteome</keyword>
<comment type="caution">
    <text evidence="2">The sequence shown here is derived from an EMBL/GenBank/DDBJ whole genome shotgun (WGS) entry which is preliminary data.</text>
</comment>
<dbReference type="EMBL" id="JAPDDT010000002">
    <property type="protein sequence ID" value="MCW1922221.1"/>
    <property type="molecule type" value="Genomic_DNA"/>
</dbReference>
<evidence type="ECO:0000256" key="1">
    <source>
        <dbReference type="SAM" id="SignalP"/>
    </source>
</evidence>
<feature type="chain" id="PRO_5046153894" evidence="1">
    <location>
        <begin position="26"/>
        <end position="417"/>
    </location>
</feature>
<name>A0ABT3GFI4_9BACT</name>
<keyword evidence="1" id="KW-0732">Signal</keyword>
<reference evidence="2 3" key="1">
    <citation type="submission" date="2022-10" db="EMBL/GenBank/DDBJ databases">
        <title>Luteolibacter arcticus strain CCTCC AB 2014275, whole genome shotgun sequencing project.</title>
        <authorList>
            <person name="Zhao G."/>
            <person name="Shen L."/>
        </authorList>
    </citation>
    <scope>NUCLEOTIDE SEQUENCE [LARGE SCALE GENOMIC DNA]</scope>
    <source>
        <strain evidence="2 3">CCTCC AB 2014275</strain>
    </source>
</reference>
<proteinExistence type="predicted"/>
<protein>
    <submittedName>
        <fullName evidence="2">Uncharacterized protein</fullName>
    </submittedName>
</protein>
<dbReference type="Proteomes" id="UP001320876">
    <property type="component" value="Unassembled WGS sequence"/>
</dbReference>
<evidence type="ECO:0000313" key="3">
    <source>
        <dbReference type="Proteomes" id="UP001320876"/>
    </source>
</evidence>
<organism evidence="2 3">
    <name type="scientific">Luteolibacter arcticus</name>
    <dbReference type="NCBI Taxonomy" id="1581411"/>
    <lineage>
        <taxon>Bacteria</taxon>
        <taxon>Pseudomonadati</taxon>
        <taxon>Verrucomicrobiota</taxon>
        <taxon>Verrucomicrobiia</taxon>
        <taxon>Verrucomicrobiales</taxon>
        <taxon>Verrucomicrobiaceae</taxon>
        <taxon>Luteolibacter</taxon>
    </lineage>
</organism>
<dbReference type="RefSeq" id="WP_264486330.1">
    <property type="nucleotide sequence ID" value="NZ_JAPDDT010000002.1"/>
</dbReference>
<accession>A0ABT3GFI4</accession>
<sequence length="417" mass="43141">MTIFPRNPHRAVVVAASCCCLQAMAAPTDPGGFIAHVIPAGSQRLVGVSLGSFKSFGGTVSGVSVTGLTASSALPPGFFGASDSGFLTVRAGAFAGLAMTVTSVSGNELTLQRSPVGLISPGDTLELFVNHTIGDLFGAQNSVGLLAGTDASQADTIGLWNAETQSSRVFYYRTGDGWRESGNEAAGDQSRMPMPFPAALVINRRGSTPLQVTIMGAVPMPMTPRYFEVSSGRNLVSAPFTWANKIADYGLYLEGSPYSVIGADAAPDADTIRFSNFSSATNSEVIYYRLGQGWRTAGAEGDAGNTPVELGQSMDFQRRGPAGFIKAHGFPLQAGAALGARSASAPVTTVPIQGTKPGAGGVQVEWTAEAGATYQVQTQLAGDDAWVDLGESVTTEGTDGSAFCRPSGQGLLRIVKH</sequence>
<evidence type="ECO:0000313" key="2">
    <source>
        <dbReference type="EMBL" id="MCW1922221.1"/>
    </source>
</evidence>
<feature type="signal peptide" evidence="1">
    <location>
        <begin position="1"/>
        <end position="25"/>
    </location>
</feature>